<dbReference type="InterPro" id="IPR010262">
    <property type="entry name" value="Arylsulfotransferase_bact"/>
</dbReference>
<comment type="caution">
    <text evidence="3">The sequence shown here is derived from an EMBL/GenBank/DDBJ whole genome shotgun (WGS) entry which is preliminary data.</text>
</comment>
<keyword evidence="1" id="KW-0812">Transmembrane</keyword>
<keyword evidence="3" id="KW-0808">Transferase</keyword>
<dbReference type="Pfam" id="PF17425">
    <property type="entry name" value="Arylsulfotran_N"/>
    <property type="match status" value="1"/>
</dbReference>
<accession>A0A4V6YR42</accession>
<gene>
    <name evidence="3" type="primary">assT_1</name>
    <name evidence="3" type="ORF">DSM106044_02189</name>
</gene>
<dbReference type="EMBL" id="QGQD01000045">
    <property type="protein sequence ID" value="TLD00988.1"/>
    <property type="molecule type" value="Genomic_DNA"/>
</dbReference>
<dbReference type="InterPro" id="IPR053143">
    <property type="entry name" value="Arylsulfate_ST"/>
</dbReference>
<feature type="domain" description="Arylsulfotransferase N-terminal" evidence="2">
    <location>
        <begin position="108"/>
        <end position="192"/>
    </location>
</feature>
<dbReference type="EC" id="2.8.2.22" evidence="3"/>
<evidence type="ECO:0000313" key="3">
    <source>
        <dbReference type="EMBL" id="TLD00988.1"/>
    </source>
</evidence>
<organism evidence="3 4">
    <name type="scientific">Robinsoniella peoriensis</name>
    <dbReference type="NCBI Taxonomy" id="180332"/>
    <lineage>
        <taxon>Bacteria</taxon>
        <taxon>Bacillati</taxon>
        <taxon>Bacillota</taxon>
        <taxon>Clostridia</taxon>
        <taxon>Lachnospirales</taxon>
        <taxon>Lachnospiraceae</taxon>
        <taxon>Robinsoniella</taxon>
    </lineage>
</organism>
<dbReference type="AlphaFoldDB" id="A0A4V6YR42"/>
<dbReference type="STRING" id="180332.GCA_000797495_03907"/>
<keyword evidence="4" id="KW-1185">Reference proteome</keyword>
<evidence type="ECO:0000259" key="2">
    <source>
        <dbReference type="Pfam" id="PF17425"/>
    </source>
</evidence>
<dbReference type="RefSeq" id="WP_047833574.1">
    <property type="nucleotide sequence ID" value="NZ_JBHTNY010000003.1"/>
</dbReference>
<keyword evidence="1" id="KW-0472">Membrane</keyword>
<dbReference type="Proteomes" id="UP000306509">
    <property type="component" value="Unassembled WGS sequence"/>
</dbReference>
<dbReference type="InterPro" id="IPR038477">
    <property type="entry name" value="ASST_N_sf"/>
</dbReference>
<dbReference type="PANTHER" id="PTHR35340:SF10">
    <property type="entry name" value="CYTOPLASMIC PROTEIN"/>
    <property type="match status" value="1"/>
</dbReference>
<reference evidence="3 4" key="1">
    <citation type="journal article" date="2019" name="Anaerobe">
        <title>Detection of Robinsoniella peoriensis in multiple bone samples of a trauma patient.</title>
        <authorList>
            <person name="Schrottner P."/>
            <person name="Hartwich K."/>
            <person name="Bunk B."/>
            <person name="Schober I."/>
            <person name="Helbig S."/>
            <person name="Rudolph W.W."/>
            <person name="Gunzer F."/>
        </authorList>
    </citation>
    <scope>NUCLEOTIDE SEQUENCE [LARGE SCALE GENOMIC DNA]</scope>
    <source>
        <strain evidence="3 4">DSM 106044</strain>
    </source>
</reference>
<name>A0A4V6YR42_9FIRM</name>
<dbReference type="GO" id="GO:0047686">
    <property type="term" value="F:arylsulfate sulfotransferase activity"/>
    <property type="evidence" value="ECO:0007669"/>
    <property type="project" value="UniProtKB-EC"/>
</dbReference>
<dbReference type="GO" id="GO:0004062">
    <property type="term" value="F:aryl sulfotransferase activity"/>
    <property type="evidence" value="ECO:0007669"/>
    <property type="project" value="InterPro"/>
</dbReference>
<dbReference type="InterPro" id="IPR035391">
    <property type="entry name" value="Arylsulfotran_N"/>
</dbReference>
<dbReference type="Pfam" id="PF05935">
    <property type="entry name" value="Arylsulfotrans"/>
    <property type="match status" value="1"/>
</dbReference>
<protein>
    <submittedName>
        <fullName evidence="3">Arylsulfate sulfotransferase AssT</fullName>
        <ecNumber evidence="3">2.8.2.22</ecNumber>
    </submittedName>
</protein>
<dbReference type="PANTHER" id="PTHR35340">
    <property type="entry name" value="PQQ ENZYME REPEAT PROTEIN-RELATED"/>
    <property type="match status" value="1"/>
</dbReference>
<evidence type="ECO:0000313" key="4">
    <source>
        <dbReference type="Proteomes" id="UP000306509"/>
    </source>
</evidence>
<evidence type="ECO:0000256" key="1">
    <source>
        <dbReference type="SAM" id="Phobius"/>
    </source>
</evidence>
<proteinExistence type="predicted"/>
<dbReference type="Gene3D" id="2.60.40.3100">
    <property type="entry name" value="Arylsulphate sulphotransferase monomer, N-terminal domain"/>
    <property type="match status" value="1"/>
</dbReference>
<sequence>MKKKSLIVGAAAIAIVVCLGGFGYFYMTRPNLRFTNTRMSDKDKGPQYVKVKVDGKKTMPISANEESGKNITTDIPKAESLEETTYQVDQMINQELQNGDYTFEEPLVIQDPYQNSPLTAVAVYSGEDSTSVRVTVKGRKEENDIVDTIDAASDHLIPIVGLYPNTENEVLLEELDADGKVVKSNTLKIQTEDLPDALREAVKVEEKTAESAMGLMIVTGGGTPYLYGFDSNGDIRWYLLNKPGATFGGYPLANGHFLIESENTLMPTAGKPRSAQFHEIDLTGRVYQDFFFASGTHHEVKEKEADGNLLVLSDSGEGYVQDLLQEYDRSTGALVKELDLKEVFKDSGYVSKSDWAHTNTFSYDPDTDSIIVNPRNLHSGVKINWKTNEIEWILGDPRFWEGTGLEDKVLKPEGDIQWHYQPHTLYQLAEDIDNNPETIHVMVFDNHNDSDRKVDYFKATGSSYVKLYTIDPAKMTVTQDHVYPCEYSSVTSNYLLDYAKKRVFAVSAYSGESETGLYGKIIEFDFDSEEKLNQYYINHNFYRSYSVQVDLNSCLKEVNISDTYLKGELRVPVQVDKKVNKPIRNLKEDSKAQISMSLLKDILLFTAQNHTYTQVIFSGEKHTYVYDISDIKMRSKVSFVYAVPIPLSEMTADTYQIYAMCQDDYFNLNQTITIS</sequence>
<feature type="transmembrane region" description="Helical" evidence="1">
    <location>
        <begin position="7"/>
        <end position="27"/>
    </location>
</feature>
<keyword evidence="1" id="KW-1133">Transmembrane helix</keyword>